<dbReference type="InterPro" id="IPR050627">
    <property type="entry name" value="Nitroreductase/BluB"/>
</dbReference>
<gene>
    <name evidence="2" type="ORF">SAMN04487991_1973</name>
</gene>
<evidence type="ECO:0000313" key="3">
    <source>
        <dbReference type="Proteomes" id="UP000199630"/>
    </source>
</evidence>
<organism evidence="2 3">
    <name type="scientific">Celeribacter neptunius</name>
    <dbReference type="NCBI Taxonomy" id="588602"/>
    <lineage>
        <taxon>Bacteria</taxon>
        <taxon>Pseudomonadati</taxon>
        <taxon>Pseudomonadota</taxon>
        <taxon>Alphaproteobacteria</taxon>
        <taxon>Rhodobacterales</taxon>
        <taxon>Roseobacteraceae</taxon>
        <taxon>Celeribacter</taxon>
    </lineage>
</organism>
<dbReference type="Proteomes" id="UP000199630">
    <property type="component" value="Unassembled WGS sequence"/>
</dbReference>
<name>A0A1I3QWK6_9RHOB</name>
<accession>A0A1I3QWK6</accession>
<dbReference type="Gene3D" id="3.40.109.10">
    <property type="entry name" value="NADH Oxidase"/>
    <property type="match status" value="1"/>
</dbReference>
<dbReference type="STRING" id="588602.SAMN04487991_1973"/>
<dbReference type="OrthoDB" id="9773807at2"/>
<dbReference type="AlphaFoldDB" id="A0A1I3QWK6"/>
<dbReference type="GO" id="GO:0016491">
    <property type="term" value="F:oxidoreductase activity"/>
    <property type="evidence" value="ECO:0007669"/>
    <property type="project" value="InterPro"/>
</dbReference>
<reference evidence="3" key="1">
    <citation type="submission" date="2016-10" db="EMBL/GenBank/DDBJ databases">
        <authorList>
            <person name="Varghese N."/>
            <person name="Submissions S."/>
        </authorList>
    </citation>
    <scope>NUCLEOTIDE SEQUENCE [LARGE SCALE GENOMIC DNA]</scope>
    <source>
        <strain evidence="3">DSM 26471</strain>
    </source>
</reference>
<dbReference type="EMBL" id="FORH01000003">
    <property type="protein sequence ID" value="SFJ37862.1"/>
    <property type="molecule type" value="Genomic_DNA"/>
</dbReference>
<dbReference type="RefSeq" id="WP_090060426.1">
    <property type="nucleotide sequence ID" value="NZ_FORH01000003.1"/>
</dbReference>
<sequence length="215" mass="23837">MTSTAPQGPFSQSFRNDFRTLLEWRRDVRLFQPDPIDPVALSRCLDTFELAPSVGLSQPTRVVAVKSEAARAAVLANFDARNAKALSGELGEKSQTFADLKRQSLLVAPEHFAVFCDQDVIGSNQPDLIALPELLRYSVAAAIMQFWFATRAEGIGLGWVSLLDAEKINADLDVDKSWDLVGYLCLGYPQQESNQPDLERLGLQERQSCPPILTR</sequence>
<feature type="domain" description="Nitroreductase" evidence="1">
    <location>
        <begin position="23"/>
        <end position="188"/>
    </location>
</feature>
<protein>
    <submittedName>
        <fullName evidence="2">Cob(II)yrinic acid a,c-diamide reductase</fullName>
    </submittedName>
</protein>
<dbReference type="PANTHER" id="PTHR23026">
    <property type="entry name" value="NADPH NITROREDUCTASE"/>
    <property type="match status" value="1"/>
</dbReference>
<evidence type="ECO:0000313" key="2">
    <source>
        <dbReference type="EMBL" id="SFJ37862.1"/>
    </source>
</evidence>
<dbReference type="SUPFAM" id="SSF55469">
    <property type="entry name" value="FMN-dependent nitroreductase-like"/>
    <property type="match status" value="1"/>
</dbReference>
<dbReference type="Pfam" id="PF00881">
    <property type="entry name" value="Nitroreductase"/>
    <property type="match status" value="1"/>
</dbReference>
<dbReference type="InterPro" id="IPR012825">
    <property type="entry name" value="BluB"/>
</dbReference>
<dbReference type="PANTHER" id="PTHR23026:SF123">
    <property type="entry name" value="NAD(P)H NITROREDUCTASE RV3131-RELATED"/>
    <property type="match status" value="1"/>
</dbReference>
<dbReference type="InterPro" id="IPR000415">
    <property type="entry name" value="Nitroreductase-like"/>
</dbReference>
<proteinExistence type="predicted"/>
<keyword evidence="3" id="KW-1185">Reference proteome</keyword>
<dbReference type="InterPro" id="IPR029479">
    <property type="entry name" value="Nitroreductase"/>
</dbReference>
<evidence type="ECO:0000259" key="1">
    <source>
        <dbReference type="Pfam" id="PF00881"/>
    </source>
</evidence>
<dbReference type="NCBIfam" id="TIGR02476">
    <property type="entry name" value="BluB"/>
    <property type="match status" value="1"/>
</dbReference>